<protein>
    <recommendedName>
        <fullName evidence="4">Coiled-coil domain-containing protein 137</fullName>
    </recommendedName>
</protein>
<dbReference type="EMBL" id="JBJQND010000005">
    <property type="protein sequence ID" value="KAL3877002.1"/>
    <property type="molecule type" value="Genomic_DNA"/>
</dbReference>
<proteinExistence type="predicted"/>
<evidence type="ECO:0000313" key="3">
    <source>
        <dbReference type="Proteomes" id="UP001634394"/>
    </source>
</evidence>
<dbReference type="AlphaFoldDB" id="A0ABD3WT80"/>
<reference evidence="2 3" key="1">
    <citation type="submission" date="2024-11" db="EMBL/GenBank/DDBJ databases">
        <title>Chromosome-level genome assembly of the freshwater bivalve Anodonta woodiana.</title>
        <authorList>
            <person name="Chen X."/>
        </authorList>
    </citation>
    <scope>NUCLEOTIDE SEQUENCE [LARGE SCALE GENOMIC DNA]</scope>
    <source>
        <strain evidence="2">MN2024</strain>
        <tissue evidence="2">Gills</tissue>
    </source>
</reference>
<evidence type="ECO:0000256" key="1">
    <source>
        <dbReference type="SAM" id="MobiDB-lite"/>
    </source>
</evidence>
<gene>
    <name evidence="2" type="ORF">ACJMK2_034765</name>
</gene>
<comment type="caution">
    <text evidence="2">The sequence shown here is derived from an EMBL/GenBank/DDBJ whole genome shotgun (WGS) entry which is preliminary data.</text>
</comment>
<evidence type="ECO:0008006" key="4">
    <source>
        <dbReference type="Google" id="ProtNLM"/>
    </source>
</evidence>
<dbReference type="Proteomes" id="UP001634394">
    <property type="component" value="Unassembled WGS sequence"/>
</dbReference>
<keyword evidence="3" id="KW-1185">Reference proteome</keyword>
<sequence length="297" mass="34421">MGKFGIGKPQRSKKHKKLKSVDPPAGKQRSGIKPKLNNLQPTNEDEQEIPSKVRFIMDFKGNPNIIKKIRKRKKKNTGLQDTTFTGAIELERGISRPLKPIPDFTRRNKETDKAFYSRVERETERVLIKSKLEDKFKVNLDDSVKGQLKVIRKKSRKKKEKLKERDMKKKMKKKLQKIDKMVDFSAFKDEVKFGEVVLQPPTINAKPRKAVVESSEPKPGKKSLLLKEMFKKSPEENVEKSEENNLQINAKSLAERPVGQTVKRKYLSLGEQRIADKERQSAIERYRKLKGKIMKIS</sequence>
<name>A0ABD3WT80_SINWO</name>
<feature type="region of interest" description="Disordered" evidence="1">
    <location>
        <begin position="152"/>
        <end position="172"/>
    </location>
</feature>
<dbReference type="PANTHER" id="PTHR21838:SF2">
    <property type="entry name" value="COILED-COIL DOMAIN-CONTAINING PROTEIN 137"/>
    <property type="match status" value="1"/>
</dbReference>
<dbReference type="PANTHER" id="PTHR21838">
    <property type="entry name" value="COILED-COIL DOMAIN-CONTAINING PROTEIN 137"/>
    <property type="match status" value="1"/>
</dbReference>
<dbReference type="InterPro" id="IPR026680">
    <property type="entry name" value="CCDC137"/>
</dbReference>
<evidence type="ECO:0000313" key="2">
    <source>
        <dbReference type="EMBL" id="KAL3877002.1"/>
    </source>
</evidence>
<accession>A0ABD3WT80</accession>
<organism evidence="2 3">
    <name type="scientific">Sinanodonta woodiana</name>
    <name type="common">Chinese pond mussel</name>
    <name type="synonym">Anodonta woodiana</name>
    <dbReference type="NCBI Taxonomy" id="1069815"/>
    <lineage>
        <taxon>Eukaryota</taxon>
        <taxon>Metazoa</taxon>
        <taxon>Spiralia</taxon>
        <taxon>Lophotrochozoa</taxon>
        <taxon>Mollusca</taxon>
        <taxon>Bivalvia</taxon>
        <taxon>Autobranchia</taxon>
        <taxon>Heteroconchia</taxon>
        <taxon>Palaeoheterodonta</taxon>
        <taxon>Unionida</taxon>
        <taxon>Unionoidea</taxon>
        <taxon>Unionidae</taxon>
        <taxon>Unioninae</taxon>
        <taxon>Sinanodonta</taxon>
    </lineage>
</organism>
<feature type="region of interest" description="Disordered" evidence="1">
    <location>
        <begin position="1"/>
        <end position="51"/>
    </location>
</feature>